<gene>
    <name evidence="3" type="ORF">GPA25_07860</name>
</gene>
<dbReference type="EMBL" id="WTVQ01000010">
    <property type="protein sequence ID" value="NMG74675.1"/>
    <property type="molecule type" value="Genomic_DNA"/>
</dbReference>
<keyword evidence="2" id="KW-0732">Signal</keyword>
<keyword evidence="4" id="KW-1185">Reference proteome</keyword>
<evidence type="ECO:0000313" key="4">
    <source>
        <dbReference type="Proteomes" id="UP000648984"/>
    </source>
</evidence>
<sequence>MNAKIFLFAALAMPLLMACEKKETTPAMPSSGSPQTTAPAPATQQPPYTPAPTTSSPPSSTDGAATTGEQGTK</sequence>
<comment type="caution">
    <text evidence="3">The sequence shown here is derived from an EMBL/GenBank/DDBJ whole genome shotgun (WGS) entry which is preliminary data.</text>
</comment>
<feature type="region of interest" description="Disordered" evidence="1">
    <location>
        <begin position="23"/>
        <end position="73"/>
    </location>
</feature>
<proteinExistence type="predicted"/>
<dbReference type="PROSITE" id="PS51257">
    <property type="entry name" value="PROKAR_LIPOPROTEIN"/>
    <property type="match status" value="1"/>
</dbReference>
<reference evidence="3 4" key="1">
    <citation type="submission" date="2019-12" db="EMBL/GenBank/DDBJ databases">
        <title>Comparative genomics gives insights into the taxonomy of the Azoarcus-Aromatoleum group and reveals separate origins of nif in the plant-associated Azoarcus and non-plant-associated Aromatoleum sub-groups.</title>
        <authorList>
            <person name="Lafos M."/>
            <person name="Maluk M."/>
            <person name="Batista M."/>
            <person name="Junghare M."/>
            <person name="Carmona M."/>
            <person name="Faoro H."/>
            <person name="Cruz L.M."/>
            <person name="Battistoni F."/>
            <person name="De Souza E."/>
            <person name="Pedrosa F."/>
            <person name="Chen W.-M."/>
            <person name="Poole P.S."/>
            <person name="Dixon R.A."/>
            <person name="James E.K."/>
        </authorList>
    </citation>
    <scope>NUCLEOTIDE SEQUENCE [LARGE SCALE GENOMIC DNA]</scope>
    <source>
        <strain evidence="3 4">22Lin</strain>
    </source>
</reference>
<evidence type="ECO:0000256" key="2">
    <source>
        <dbReference type="SAM" id="SignalP"/>
    </source>
</evidence>
<evidence type="ECO:0008006" key="5">
    <source>
        <dbReference type="Google" id="ProtNLM"/>
    </source>
</evidence>
<evidence type="ECO:0000313" key="3">
    <source>
        <dbReference type="EMBL" id="NMG74675.1"/>
    </source>
</evidence>
<feature type="signal peptide" evidence="2">
    <location>
        <begin position="1"/>
        <end position="18"/>
    </location>
</feature>
<name>A0ABX1QAY4_9RHOO</name>
<protein>
    <recommendedName>
        <fullName evidence="5">Endopeptidase</fullName>
    </recommendedName>
</protein>
<organism evidence="3 4">
    <name type="scientific">Aromatoleum diolicum</name>
    <dbReference type="NCBI Taxonomy" id="75796"/>
    <lineage>
        <taxon>Bacteria</taxon>
        <taxon>Pseudomonadati</taxon>
        <taxon>Pseudomonadota</taxon>
        <taxon>Betaproteobacteria</taxon>
        <taxon>Rhodocyclales</taxon>
        <taxon>Rhodocyclaceae</taxon>
        <taxon>Aromatoleum</taxon>
    </lineage>
</organism>
<accession>A0ABX1QAY4</accession>
<feature type="chain" id="PRO_5046050271" description="Endopeptidase" evidence="2">
    <location>
        <begin position="19"/>
        <end position="73"/>
    </location>
</feature>
<evidence type="ECO:0000256" key="1">
    <source>
        <dbReference type="SAM" id="MobiDB-lite"/>
    </source>
</evidence>
<dbReference type="RefSeq" id="WP_169259827.1">
    <property type="nucleotide sequence ID" value="NZ_WTVQ01000010.1"/>
</dbReference>
<dbReference type="Proteomes" id="UP000648984">
    <property type="component" value="Unassembled WGS sequence"/>
</dbReference>
<feature type="compositionally biased region" description="Low complexity" evidence="1">
    <location>
        <begin position="29"/>
        <end position="67"/>
    </location>
</feature>